<organism evidence="2 3">
    <name type="scientific">Saguinus oedipus</name>
    <name type="common">Cotton-top tamarin</name>
    <name type="synonym">Oedipomidas oedipus</name>
    <dbReference type="NCBI Taxonomy" id="9490"/>
    <lineage>
        <taxon>Eukaryota</taxon>
        <taxon>Metazoa</taxon>
        <taxon>Chordata</taxon>
        <taxon>Craniata</taxon>
        <taxon>Vertebrata</taxon>
        <taxon>Euteleostomi</taxon>
        <taxon>Mammalia</taxon>
        <taxon>Eutheria</taxon>
        <taxon>Euarchontoglires</taxon>
        <taxon>Primates</taxon>
        <taxon>Haplorrhini</taxon>
        <taxon>Platyrrhini</taxon>
        <taxon>Cebidae</taxon>
        <taxon>Callitrichinae</taxon>
        <taxon>Saguinus</taxon>
    </lineage>
</organism>
<comment type="caution">
    <text evidence="2">The sequence shown here is derived from an EMBL/GenBank/DDBJ whole genome shotgun (WGS) entry which is preliminary data.</text>
</comment>
<name>A0ABQ9WAP5_SAGOE</name>
<gene>
    <name evidence="2" type="ORF">P7K49_000084</name>
</gene>
<evidence type="ECO:0000313" key="2">
    <source>
        <dbReference type="EMBL" id="KAK2118698.1"/>
    </source>
</evidence>
<evidence type="ECO:0000256" key="1">
    <source>
        <dbReference type="SAM" id="MobiDB-lite"/>
    </source>
</evidence>
<keyword evidence="3" id="KW-1185">Reference proteome</keyword>
<feature type="region of interest" description="Disordered" evidence="1">
    <location>
        <begin position="111"/>
        <end position="162"/>
    </location>
</feature>
<dbReference type="Proteomes" id="UP001266305">
    <property type="component" value="Unassembled WGS sequence"/>
</dbReference>
<evidence type="ECO:0000313" key="3">
    <source>
        <dbReference type="Proteomes" id="UP001266305"/>
    </source>
</evidence>
<protein>
    <submittedName>
        <fullName evidence="2">Uncharacterized protein</fullName>
    </submittedName>
</protein>
<proteinExistence type="predicted"/>
<dbReference type="EMBL" id="JASSZA010000001">
    <property type="protein sequence ID" value="KAK2118698.1"/>
    <property type="molecule type" value="Genomic_DNA"/>
</dbReference>
<reference evidence="2 3" key="1">
    <citation type="submission" date="2023-05" db="EMBL/GenBank/DDBJ databases">
        <title>B98-5 Cell Line De Novo Hybrid Assembly: An Optical Mapping Approach.</title>
        <authorList>
            <person name="Kananen K."/>
            <person name="Auerbach J.A."/>
            <person name="Kautto E."/>
            <person name="Blachly J.S."/>
        </authorList>
    </citation>
    <scope>NUCLEOTIDE SEQUENCE [LARGE SCALE GENOMIC DNA]</scope>
    <source>
        <strain evidence="2">B95-8</strain>
        <tissue evidence="2">Cell line</tissue>
    </source>
</reference>
<sequence length="162" mass="17143">MIQAAQPQLIQGAYRKAELKAHCPSSSSRARSSISLERVGSSLRWTLRQCVPLGPQPAELCPGRCLTGTPHSAPVVAVAEDKTPPGKHLRGSRLQLPATAILSTCSHVQGAQPCGRHSQKRGQHPPMAHSAAKSERLQGAVEDGEGRIGRELAPPCADGKIN</sequence>
<accession>A0ABQ9WAP5</accession>